<gene>
    <name evidence="2" type="ORF">NDU88_004343</name>
</gene>
<keyword evidence="3" id="KW-1185">Reference proteome</keyword>
<accession>A0AAV7MW59</accession>
<proteinExistence type="predicted"/>
<evidence type="ECO:0000313" key="3">
    <source>
        <dbReference type="Proteomes" id="UP001066276"/>
    </source>
</evidence>
<feature type="region of interest" description="Disordered" evidence="1">
    <location>
        <begin position="31"/>
        <end position="68"/>
    </location>
</feature>
<dbReference type="EMBL" id="JANPWB010000013">
    <property type="protein sequence ID" value="KAJ1106945.1"/>
    <property type="molecule type" value="Genomic_DNA"/>
</dbReference>
<dbReference type="Proteomes" id="UP001066276">
    <property type="component" value="Chromosome 9"/>
</dbReference>
<evidence type="ECO:0000256" key="1">
    <source>
        <dbReference type="SAM" id="MobiDB-lite"/>
    </source>
</evidence>
<dbReference type="AlphaFoldDB" id="A0AAV7MW59"/>
<protein>
    <submittedName>
        <fullName evidence="2">Uncharacterized protein</fullName>
    </submittedName>
</protein>
<comment type="caution">
    <text evidence="2">The sequence shown here is derived from an EMBL/GenBank/DDBJ whole genome shotgun (WGS) entry which is preliminary data.</text>
</comment>
<organism evidence="2 3">
    <name type="scientific">Pleurodeles waltl</name>
    <name type="common">Iberian ribbed newt</name>
    <dbReference type="NCBI Taxonomy" id="8319"/>
    <lineage>
        <taxon>Eukaryota</taxon>
        <taxon>Metazoa</taxon>
        <taxon>Chordata</taxon>
        <taxon>Craniata</taxon>
        <taxon>Vertebrata</taxon>
        <taxon>Euteleostomi</taxon>
        <taxon>Amphibia</taxon>
        <taxon>Batrachia</taxon>
        <taxon>Caudata</taxon>
        <taxon>Salamandroidea</taxon>
        <taxon>Salamandridae</taxon>
        <taxon>Pleurodelinae</taxon>
        <taxon>Pleurodeles</taxon>
    </lineage>
</organism>
<name>A0AAV7MW59_PLEWA</name>
<reference evidence="2" key="1">
    <citation type="journal article" date="2022" name="bioRxiv">
        <title>Sequencing and chromosome-scale assembly of the giantPleurodeles waltlgenome.</title>
        <authorList>
            <person name="Brown T."/>
            <person name="Elewa A."/>
            <person name="Iarovenko S."/>
            <person name="Subramanian E."/>
            <person name="Araus A.J."/>
            <person name="Petzold A."/>
            <person name="Susuki M."/>
            <person name="Suzuki K.-i.T."/>
            <person name="Hayashi T."/>
            <person name="Toyoda A."/>
            <person name="Oliveira C."/>
            <person name="Osipova E."/>
            <person name="Leigh N.D."/>
            <person name="Simon A."/>
            <person name="Yun M.H."/>
        </authorList>
    </citation>
    <scope>NUCLEOTIDE SEQUENCE</scope>
    <source>
        <strain evidence="2">20211129_DDA</strain>
        <tissue evidence="2">Liver</tissue>
    </source>
</reference>
<evidence type="ECO:0000313" key="2">
    <source>
        <dbReference type="EMBL" id="KAJ1106945.1"/>
    </source>
</evidence>
<sequence length="119" mass="12934">MTTWLLRGGVQELCGSCGGAGEWPLREQCTMERGEQARSAEAGGSGHTLAVRRCEGGGTPRTPAGQISCPDRGRWRVLVYSRPGKMGVTVGDRWRLGYKADQQEGTHGVGLGRQKLRRH</sequence>